<feature type="region of interest" description="Disordered" evidence="1">
    <location>
        <begin position="72"/>
        <end position="214"/>
    </location>
</feature>
<feature type="compositionally biased region" description="Polar residues" evidence="1">
    <location>
        <begin position="649"/>
        <end position="658"/>
    </location>
</feature>
<feature type="compositionally biased region" description="Low complexity" evidence="1">
    <location>
        <begin position="580"/>
        <end position="597"/>
    </location>
</feature>
<feature type="region of interest" description="Disordered" evidence="1">
    <location>
        <begin position="782"/>
        <end position="801"/>
    </location>
</feature>
<feature type="compositionally biased region" description="Basic and acidic residues" evidence="1">
    <location>
        <begin position="330"/>
        <end position="339"/>
    </location>
</feature>
<organism evidence="3 4">
    <name type="scientific">Apiotrichum porosum</name>
    <dbReference type="NCBI Taxonomy" id="105984"/>
    <lineage>
        <taxon>Eukaryota</taxon>
        <taxon>Fungi</taxon>
        <taxon>Dikarya</taxon>
        <taxon>Basidiomycota</taxon>
        <taxon>Agaricomycotina</taxon>
        <taxon>Tremellomycetes</taxon>
        <taxon>Trichosporonales</taxon>
        <taxon>Trichosporonaceae</taxon>
        <taxon>Apiotrichum</taxon>
    </lineage>
</organism>
<keyword evidence="4" id="KW-1185">Reference proteome</keyword>
<feature type="region of interest" description="Disordered" evidence="1">
    <location>
        <begin position="813"/>
        <end position="883"/>
    </location>
</feature>
<dbReference type="Proteomes" id="UP000279236">
    <property type="component" value="Unassembled WGS sequence"/>
</dbReference>
<evidence type="ECO:0000256" key="2">
    <source>
        <dbReference type="SAM" id="Phobius"/>
    </source>
</evidence>
<comment type="caution">
    <text evidence="3">The sequence shown here is derived from an EMBL/GenBank/DDBJ whole genome shotgun (WGS) entry which is preliminary data.</text>
</comment>
<feature type="transmembrane region" description="Helical" evidence="2">
    <location>
        <begin position="232"/>
        <end position="254"/>
    </location>
</feature>
<proteinExistence type="predicted"/>
<keyword evidence="2" id="KW-0812">Transmembrane</keyword>
<dbReference type="AlphaFoldDB" id="A0A427XZY2"/>
<feature type="compositionally biased region" description="Low complexity" evidence="1">
    <location>
        <begin position="504"/>
        <end position="514"/>
    </location>
</feature>
<dbReference type="EMBL" id="RSCE01000003">
    <property type="protein sequence ID" value="RSH84434.1"/>
    <property type="molecule type" value="Genomic_DNA"/>
</dbReference>
<feature type="region of interest" description="Disordered" evidence="1">
    <location>
        <begin position="898"/>
        <end position="932"/>
    </location>
</feature>
<dbReference type="RefSeq" id="XP_028477882.1">
    <property type="nucleotide sequence ID" value="XM_028621430.1"/>
</dbReference>
<sequence>MRRLWCALVGCQQQVARGGVTPDGQQLPDWLSWSDYTTTIDGRRVTTGSIVQVPQTYYGPSIPLNSDWTFGGSSSPTASTSSSGSSSAPTSTGSASGTTETASGSQPLPSSGLSSTQSSVASSSPSATLSSSESPTTSTTTSSTVSTIPTSLTSSLTTGSAALTSSSLPTSQPTSSTLPSSLTSRTTTPPSSSFTSSSSSSLHASTTTQPSASTSTAVTGIVPHSHNNVKTIVPAVILPVVAVIALILLLLWCLKHRRQNYREERSFKNARWAAVATGEHSEKPLGGGGAGGPAAVAGAAGAAAAAAAAAAGTEKNPFIGEGEETGSAGHGDEQSSLLHEHERDPGFVTAGMAPTGGAIAGVGLLRSLGIGRRPSYGSSRTSSSSTRNISGNTMEKVIGLVGLSPAIPSGSTQSQDRSASGGTTGQTGSTSGTTTDAKRSSGGTSTGAYVPIGDDDLFYAVPRPFTSSPGTSSPNGSEAYFTADSQGNSGNSGSTVHVRGEHGSLGSNSGSSSEGSRRSGRSKASSGRGSGRGVTGRVHSTIPEEAAVVGGMAAVAAAGAAFYAARRHHSDQDVYDLRQDTASSSSPSQYDSAGSGSATDRSGGSGGPNRPSMDVTEFGQTRPRRRDRRFPPTTEVFVTQGSGGRGGTYAQSNLSAGTFGTLDDESRPSVEFHSVPQGPRPPLAAPVAGTGPDNTSTLGSIVSGYSGGSGSVNDRPSLERPSLELALLGHSRTNSGDRPFLAFVHKRSMSGSDRPLPPVPPTAYSPSKMAARSEPHLLRTSMGGVRREGPGPLPRRPLPSAIVGGDMMLSPFGPGRDGTTPLSSAQKQQEIAAQQMAARREAKALQRTSLSPGAGASRSVGDLSTSHPSETASSFDVSSRRGSAPRLTVYDEFGMNVTRPESSRSVPTLFGPHDPGYGTTGSGNTSGSSQLGSVSEVADDNLLGTVIHGARFTPHESHSPTRSRSRSLGRAIPGTPPTPRSPLYGVVAARGSDSSDDLVQSFPDPPTSEGEHSPAWQQSPAVTVMNPDEDEQRGRGGAIRDLFRGWSRQ</sequence>
<accession>A0A427XZY2</accession>
<evidence type="ECO:0000313" key="4">
    <source>
        <dbReference type="Proteomes" id="UP000279236"/>
    </source>
</evidence>
<feature type="compositionally biased region" description="Low complexity" evidence="1">
    <location>
        <begin position="922"/>
        <end position="932"/>
    </location>
</feature>
<feature type="region of interest" description="Disordered" evidence="1">
    <location>
        <begin position="950"/>
        <end position="1049"/>
    </location>
</feature>
<reference evidence="3 4" key="1">
    <citation type="submission" date="2018-11" db="EMBL/GenBank/DDBJ databases">
        <title>Genome sequence of Apiotrichum porosum DSM 27194.</title>
        <authorList>
            <person name="Aliyu H."/>
            <person name="Gorte O."/>
            <person name="Ochsenreither K."/>
        </authorList>
    </citation>
    <scope>NUCLEOTIDE SEQUENCE [LARGE SCALE GENOMIC DNA]</scope>
    <source>
        <strain evidence="3 4">DSM 27194</strain>
    </source>
</reference>
<feature type="region of interest" description="Disordered" evidence="1">
    <location>
        <begin position="578"/>
        <end position="681"/>
    </location>
</feature>
<feature type="compositionally biased region" description="Polar residues" evidence="1">
    <location>
        <begin position="862"/>
        <end position="881"/>
    </location>
</feature>
<name>A0A427XZY2_9TREE</name>
<feature type="region of interest" description="Disordered" evidence="1">
    <location>
        <begin position="316"/>
        <end position="339"/>
    </location>
</feature>
<evidence type="ECO:0000313" key="3">
    <source>
        <dbReference type="EMBL" id="RSH84434.1"/>
    </source>
</evidence>
<gene>
    <name evidence="3" type="ORF">EHS24_005955</name>
</gene>
<feature type="compositionally biased region" description="Polar residues" evidence="1">
    <location>
        <begin position="409"/>
        <end position="418"/>
    </location>
</feature>
<feature type="region of interest" description="Disordered" evidence="1">
    <location>
        <begin position="372"/>
        <end position="392"/>
    </location>
</feature>
<feature type="region of interest" description="Disordered" evidence="1">
    <location>
        <begin position="404"/>
        <end position="539"/>
    </location>
</feature>
<dbReference type="OrthoDB" id="2563978at2759"/>
<evidence type="ECO:0000256" key="1">
    <source>
        <dbReference type="SAM" id="MobiDB-lite"/>
    </source>
</evidence>
<feature type="compositionally biased region" description="Polar residues" evidence="1">
    <location>
        <begin position="483"/>
        <end position="495"/>
    </location>
</feature>
<keyword evidence="2" id="KW-0472">Membrane</keyword>
<dbReference type="GeneID" id="39590498"/>
<keyword evidence="2" id="KW-1133">Transmembrane helix</keyword>
<feature type="compositionally biased region" description="Polar residues" evidence="1">
    <location>
        <begin position="820"/>
        <end position="832"/>
    </location>
</feature>
<feature type="compositionally biased region" description="Low complexity" evidence="1">
    <location>
        <begin position="426"/>
        <end position="435"/>
    </location>
</feature>
<protein>
    <submittedName>
        <fullName evidence="3">Uncharacterized protein</fullName>
    </submittedName>
</protein>
<feature type="compositionally biased region" description="Low complexity" evidence="1">
    <location>
        <begin position="466"/>
        <end position="477"/>
    </location>
</feature>
<dbReference type="STRING" id="105984.A0A427XZY2"/>